<protein>
    <submittedName>
        <fullName evidence="1">Ribonuclease H</fullName>
    </submittedName>
</protein>
<dbReference type="PANTHER" id="PTHR46890:SF1">
    <property type="entry name" value="REVERSE TRANSCRIPTASE DOMAIN-CONTAINING PROTEIN"/>
    <property type="match status" value="1"/>
</dbReference>
<gene>
    <name evidence="1" type="ORF">L195_g049866</name>
</gene>
<reference evidence="1 2" key="1">
    <citation type="journal article" date="2014" name="Am. J. Bot.">
        <title>Genome assembly and annotation for red clover (Trifolium pratense; Fabaceae).</title>
        <authorList>
            <person name="Istvanek J."/>
            <person name="Jaros M."/>
            <person name="Krenek A."/>
            <person name="Repkova J."/>
        </authorList>
    </citation>
    <scope>NUCLEOTIDE SEQUENCE [LARGE SCALE GENOMIC DNA]</scope>
    <source>
        <strain evidence="2">cv. Tatra</strain>
        <tissue evidence="1">Young leaves</tissue>
    </source>
</reference>
<evidence type="ECO:0000313" key="2">
    <source>
        <dbReference type="Proteomes" id="UP000236291"/>
    </source>
</evidence>
<reference evidence="1 2" key="2">
    <citation type="journal article" date="2017" name="Front. Plant Sci.">
        <title>Gene Classification and Mining of Molecular Markers Useful in Red Clover (Trifolium pratense) Breeding.</title>
        <authorList>
            <person name="Istvanek J."/>
            <person name="Dluhosova J."/>
            <person name="Dluhos P."/>
            <person name="Patkova L."/>
            <person name="Nedelnik J."/>
            <person name="Repkova J."/>
        </authorList>
    </citation>
    <scope>NUCLEOTIDE SEQUENCE [LARGE SCALE GENOMIC DNA]</scope>
    <source>
        <strain evidence="2">cv. Tatra</strain>
        <tissue evidence="1">Young leaves</tissue>
    </source>
</reference>
<dbReference type="STRING" id="57577.A0A2K3JQU8"/>
<dbReference type="AlphaFoldDB" id="A0A2K3JQU8"/>
<dbReference type="EMBL" id="ASHM01074462">
    <property type="protein sequence ID" value="PNX56411.1"/>
    <property type="molecule type" value="Genomic_DNA"/>
</dbReference>
<name>A0A2K3JQU8_TRIPR</name>
<dbReference type="PANTHER" id="PTHR46890">
    <property type="entry name" value="NON-LTR RETROLELEMENT REVERSE TRANSCRIPTASE-LIKE PROTEIN-RELATED"/>
    <property type="match status" value="1"/>
</dbReference>
<accession>A0A2K3JQU8</accession>
<comment type="caution">
    <text evidence="1">The sequence shown here is derived from an EMBL/GenBank/DDBJ whole genome shotgun (WGS) entry which is preliminary data.</text>
</comment>
<dbReference type="InterPro" id="IPR052343">
    <property type="entry name" value="Retrotransposon-Effector_Assoc"/>
</dbReference>
<evidence type="ECO:0000313" key="1">
    <source>
        <dbReference type="EMBL" id="PNX56411.1"/>
    </source>
</evidence>
<feature type="non-terminal residue" evidence="1">
    <location>
        <position position="1"/>
    </location>
</feature>
<organism evidence="1 2">
    <name type="scientific">Trifolium pratense</name>
    <name type="common">Red clover</name>
    <dbReference type="NCBI Taxonomy" id="57577"/>
    <lineage>
        <taxon>Eukaryota</taxon>
        <taxon>Viridiplantae</taxon>
        <taxon>Streptophyta</taxon>
        <taxon>Embryophyta</taxon>
        <taxon>Tracheophyta</taxon>
        <taxon>Spermatophyta</taxon>
        <taxon>Magnoliopsida</taxon>
        <taxon>eudicotyledons</taxon>
        <taxon>Gunneridae</taxon>
        <taxon>Pentapetalae</taxon>
        <taxon>rosids</taxon>
        <taxon>fabids</taxon>
        <taxon>Fabales</taxon>
        <taxon>Fabaceae</taxon>
        <taxon>Papilionoideae</taxon>
        <taxon>50 kb inversion clade</taxon>
        <taxon>NPAAA clade</taxon>
        <taxon>Hologalegina</taxon>
        <taxon>IRL clade</taxon>
        <taxon>Trifolieae</taxon>
        <taxon>Trifolium</taxon>
    </lineage>
</organism>
<sequence>AYDLVDWGFLEYMLRRFGFCDKWVGWMRACVFAGSMSVLVNDLPTREINIQRGLKQGDPLAPFLFILVAKGLGGVMRKAVELNLFKGFTV</sequence>
<dbReference type="Proteomes" id="UP000236291">
    <property type="component" value="Unassembled WGS sequence"/>
</dbReference>
<proteinExistence type="predicted"/>